<dbReference type="Proteomes" id="UP000238348">
    <property type="component" value="Chromosome"/>
</dbReference>
<evidence type="ECO:0000313" key="2">
    <source>
        <dbReference type="EMBL" id="AUX39111.1"/>
    </source>
</evidence>
<proteinExistence type="predicted"/>
<feature type="compositionally biased region" description="Low complexity" evidence="1">
    <location>
        <begin position="17"/>
        <end position="26"/>
    </location>
</feature>
<evidence type="ECO:0000256" key="1">
    <source>
        <dbReference type="SAM" id="MobiDB-lite"/>
    </source>
</evidence>
<evidence type="ECO:0000313" key="3">
    <source>
        <dbReference type="Proteomes" id="UP000238348"/>
    </source>
</evidence>
<gene>
    <name evidence="2" type="ORF">SOCE26_004930</name>
</gene>
<sequence length="38" mass="3882">MPRAAARTLGEVRLAGSSPRARSSAPNLCRATARTAAS</sequence>
<dbReference type="AlphaFoldDB" id="A0A2L0EII9"/>
<protein>
    <submittedName>
        <fullName evidence="2">Uncharacterized protein</fullName>
    </submittedName>
</protein>
<dbReference type="EMBL" id="CP012673">
    <property type="protein sequence ID" value="AUX39111.1"/>
    <property type="molecule type" value="Genomic_DNA"/>
</dbReference>
<organism evidence="2 3">
    <name type="scientific">Sorangium cellulosum</name>
    <name type="common">Polyangium cellulosum</name>
    <dbReference type="NCBI Taxonomy" id="56"/>
    <lineage>
        <taxon>Bacteria</taxon>
        <taxon>Pseudomonadati</taxon>
        <taxon>Myxococcota</taxon>
        <taxon>Polyangia</taxon>
        <taxon>Polyangiales</taxon>
        <taxon>Polyangiaceae</taxon>
        <taxon>Sorangium</taxon>
    </lineage>
</organism>
<name>A0A2L0EII9_SORCE</name>
<reference evidence="2 3" key="1">
    <citation type="submission" date="2015-09" db="EMBL/GenBank/DDBJ databases">
        <title>Sorangium comparison.</title>
        <authorList>
            <person name="Zaburannyi N."/>
            <person name="Bunk B."/>
            <person name="Overmann J."/>
            <person name="Mueller R."/>
        </authorList>
    </citation>
    <scope>NUCLEOTIDE SEQUENCE [LARGE SCALE GENOMIC DNA]</scope>
    <source>
        <strain evidence="2 3">So ce26</strain>
    </source>
</reference>
<feature type="region of interest" description="Disordered" evidence="1">
    <location>
        <begin position="1"/>
        <end position="38"/>
    </location>
</feature>
<accession>A0A2L0EII9</accession>